<keyword evidence="3" id="KW-1185">Reference proteome</keyword>
<sequence>MDAGTADSIEAELALQPRRRPGRPRLSEMTENRGDEEIVKKVRQRIAQRSYRSRKQGALVLAEARASRLEGSLNKALQSFAQFQDYIIQKGPASLPPDILLHLSKTAVKLTTIAQQARSDNAADNNGGQTYAADLLQSSITEVSRPLLPWLNPDKATTSDLQHGLNLPQDDSLRTYSLTYRMLHACLLRAIAIFSHQLPPKDWDPSSVLLALSISRSDVLVTMSVRQAKEITDGYWREAQYTESTLNVLPKMYRTIEGTRQYAVPRSAPLKFQMLQPGRTRTVLQTTIPDLKGEWLEACDVKEYLAERGICVRGEDVGDMLELALPSVDSVPLPMYDSTALTRAGFTIFGRADIEGQHIPSRLWSFTPSPQQYADFSTLQQQQNAVDQNLSVPAATPRARITINLDKLVSVLASNAVCLGPAPGIQKRAVDLAIRESVMAMTGEALR</sequence>
<dbReference type="Proteomes" id="UP000738349">
    <property type="component" value="Unassembled WGS sequence"/>
</dbReference>
<dbReference type="OrthoDB" id="3555317at2759"/>
<gene>
    <name evidence="2" type="ORF">EDB81DRAFT_911343</name>
</gene>
<reference evidence="2" key="1">
    <citation type="journal article" date="2021" name="Nat. Commun.">
        <title>Genetic determinants of endophytism in the Arabidopsis root mycobiome.</title>
        <authorList>
            <person name="Mesny F."/>
            <person name="Miyauchi S."/>
            <person name="Thiergart T."/>
            <person name="Pickel B."/>
            <person name="Atanasova L."/>
            <person name="Karlsson M."/>
            <person name="Huettel B."/>
            <person name="Barry K.W."/>
            <person name="Haridas S."/>
            <person name="Chen C."/>
            <person name="Bauer D."/>
            <person name="Andreopoulos W."/>
            <person name="Pangilinan J."/>
            <person name="LaButti K."/>
            <person name="Riley R."/>
            <person name="Lipzen A."/>
            <person name="Clum A."/>
            <person name="Drula E."/>
            <person name="Henrissat B."/>
            <person name="Kohler A."/>
            <person name="Grigoriev I.V."/>
            <person name="Martin F.M."/>
            <person name="Hacquard S."/>
        </authorList>
    </citation>
    <scope>NUCLEOTIDE SEQUENCE</scope>
    <source>
        <strain evidence="2">MPI-CAGE-AT-0147</strain>
    </source>
</reference>
<dbReference type="PANTHER" id="PTHR40618:SF1">
    <property type="entry name" value="B-ZIP TRANSCRIPTION FACTOR (EUROFUNG)"/>
    <property type="match status" value="1"/>
</dbReference>
<evidence type="ECO:0000256" key="1">
    <source>
        <dbReference type="SAM" id="MobiDB-lite"/>
    </source>
</evidence>
<organism evidence="2 3">
    <name type="scientific">Dactylonectria macrodidyma</name>
    <dbReference type="NCBI Taxonomy" id="307937"/>
    <lineage>
        <taxon>Eukaryota</taxon>
        <taxon>Fungi</taxon>
        <taxon>Dikarya</taxon>
        <taxon>Ascomycota</taxon>
        <taxon>Pezizomycotina</taxon>
        <taxon>Sordariomycetes</taxon>
        <taxon>Hypocreomycetidae</taxon>
        <taxon>Hypocreales</taxon>
        <taxon>Nectriaceae</taxon>
        <taxon>Dactylonectria</taxon>
    </lineage>
</organism>
<comment type="caution">
    <text evidence="2">The sequence shown here is derived from an EMBL/GenBank/DDBJ whole genome shotgun (WGS) entry which is preliminary data.</text>
</comment>
<dbReference type="EMBL" id="JAGMUV010000021">
    <property type="protein sequence ID" value="KAH7124526.1"/>
    <property type="molecule type" value="Genomic_DNA"/>
</dbReference>
<proteinExistence type="predicted"/>
<accession>A0A9P9DU20</accession>
<name>A0A9P9DU20_9HYPO</name>
<dbReference type="PANTHER" id="PTHR40618">
    <property type="entry name" value="B-ZIP TRANSCRIPTION FACTOR (EUROFUNG)-RELATED"/>
    <property type="match status" value="1"/>
</dbReference>
<dbReference type="AlphaFoldDB" id="A0A9P9DU20"/>
<protein>
    <submittedName>
        <fullName evidence="2">Uncharacterized protein</fullName>
    </submittedName>
</protein>
<evidence type="ECO:0000313" key="2">
    <source>
        <dbReference type="EMBL" id="KAH7124526.1"/>
    </source>
</evidence>
<evidence type="ECO:0000313" key="3">
    <source>
        <dbReference type="Proteomes" id="UP000738349"/>
    </source>
</evidence>
<feature type="region of interest" description="Disordered" evidence="1">
    <location>
        <begin position="1"/>
        <end position="33"/>
    </location>
</feature>